<dbReference type="InterPro" id="IPR003615">
    <property type="entry name" value="HNH_nuc"/>
</dbReference>
<sequence length="315" mass="35760">MEEQAREKLTAFFEVFHQAPIHDASWLASRELTTPSFTCKAFSVLQSKRFDGPDAIFGTATPTADDEGIPEQSEAFSKASTNKARNKAESNRCREQDNNRCVVTNTQDAEFCHIIPFAWNSCESNLVKTKKFKRSLIRCFGLEDTISALHGPSTLTDGLGSSDKTWNMLTLNPWLHVWWGKGFFAFKWLGVLPPHPDRLDTQEVQLQFRWMLRSQTSNGTDLVNLKDPRDPTKSLLGSMDHFYGPGTHQQRQCHVDYNHCAETIGRAITNPLTCHSIEFGTIITVARDSDSIDKFKVMIDIQWALFEQQRCLALL</sequence>
<accession>A0A9P9JE08</accession>
<evidence type="ECO:0000313" key="3">
    <source>
        <dbReference type="EMBL" id="KAH7153568.1"/>
    </source>
</evidence>
<gene>
    <name evidence="3" type="ORF">EDB81DRAFT_932172</name>
</gene>
<proteinExistence type="predicted"/>
<dbReference type="OrthoDB" id="5416097at2759"/>
<comment type="caution">
    <text evidence="3">The sequence shown here is derived from an EMBL/GenBank/DDBJ whole genome shotgun (WGS) entry which is preliminary data.</text>
</comment>
<dbReference type="EMBL" id="JAGMUV010000006">
    <property type="protein sequence ID" value="KAH7153568.1"/>
    <property type="molecule type" value="Genomic_DNA"/>
</dbReference>
<dbReference type="Proteomes" id="UP000738349">
    <property type="component" value="Unassembled WGS sequence"/>
</dbReference>
<dbReference type="Pfam" id="PF13391">
    <property type="entry name" value="HNH_2"/>
    <property type="match status" value="1"/>
</dbReference>
<reference evidence="3" key="1">
    <citation type="journal article" date="2021" name="Nat. Commun.">
        <title>Genetic determinants of endophytism in the Arabidopsis root mycobiome.</title>
        <authorList>
            <person name="Mesny F."/>
            <person name="Miyauchi S."/>
            <person name="Thiergart T."/>
            <person name="Pickel B."/>
            <person name="Atanasova L."/>
            <person name="Karlsson M."/>
            <person name="Huettel B."/>
            <person name="Barry K.W."/>
            <person name="Haridas S."/>
            <person name="Chen C."/>
            <person name="Bauer D."/>
            <person name="Andreopoulos W."/>
            <person name="Pangilinan J."/>
            <person name="LaButti K."/>
            <person name="Riley R."/>
            <person name="Lipzen A."/>
            <person name="Clum A."/>
            <person name="Drula E."/>
            <person name="Henrissat B."/>
            <person name="Kohler A."/>
            <person name="Grigoriev I.V."/>
            <person name="Martin F.M."/>
            <person name="Hacquard S."/>
        </authorList>
    </citation>
    <scope>NUCLEOTIDE SEQUENCE</scope>
    <source>
        <strain evidence="3">MPI-CAGE-AT-0147</strain>
    </source>
</reference>
<evidence type="ECO:0000256" key="1">
    <source>
        <dbReference type="SAM" id="MobiDB-lite"/>
    </source>
</evidence>
<dbReference type="AlphaFoldDB" id="A0A9P9JE08"/>
<feature type="region of interest" description="Disordered" evidence="1">
    <location>
        <begin position="60"/>
        <end position="91"/>
    </location>
</feature>
<organism evidence="3 4">
    <name type="scientific">Dactylonectria macrodidyma</name>
    <dbReference type="NCBI Taxonomy" id="307937"/>
    <lineage>
        <taxon>Eukaryota</taxon>
        <taxon>Fungi</taxon>
        <taxon>Dikarya</taxon>
        <taxon>Ascomycota</taxon>
        <taxon>Pezizomycotina</taxon>
        <taxon>Sordariomycetes</taxon>
        <taxon>Hypocreomycetidae</taxon>
        <taxon>Hypocreales</taxon>
        <taxon>Nectriaceae</taxon>
        <taxon>Dactylonectria</taxon>
    </lineage>
</organism>
<evidence type="ECO:0000313" key="4">
    <source>
        <dbReference type="Proteomes" id="UP000738349"/>
    </source>
</evidence>
<evidence type="ECO:0000259" key="2">
    <source>
        <dbReference type="Pfam" id="PF13391"/>
    </source>
</evidence>
<feature type="compositionally biased region" description="Polar residues" evidence="1">
    <location>
        <begin position="74"/>
        <end position="83"/>
    </location>
</feature>
<protein>
    <recommendedName>
        <fullName evidence="2">HNH nuclease domain-containing protein</fullName>
    </recommendedName>
</protein>
<name>A0A9P9JE08_9HYPO</name>
<keyword evidence="4" id="KW-1185">Reference proteome</keyword>
<feature type="domain" description="HNH nuclease" evidence="2">
    <location>
        <begin position="101"/>
        <end position="187"/>
    </location>
</feature>